<name>A0A811SFX6_9POAL</name>
<dbReference type="Pfam" id="PF20100">
    <property type="entry name" value="DUF6490"/>
    <property type="match status" value="2"/>
</dbReference>
<evidence type="ECO:0000313" key="1">
    <source>
        <dbReference type="EMBL" id="CAD6340323.1"/>
    </source>
</evidence>
<dbReference type="PANTHER" id="PTHR46610">
    <property type="entry name" value="OS05G0181300 PROTEIN"/>
    <property type="match status" value="1"/>
</dbReference>
<sequence length="203" mass="21479">MADRGYSTLTKLGLGALTFNSALAIYNSCGDAGSVAFVLRADAALVLLFLCLPASKPRVPSKLNPPKETILYRLQAIVLGWSIRESPAWGAVLRTVTGASAIYTAAAAGDVASVAFVIVSYGALLPLLRFLRAYEVAPTEAEAQGLGALHAAHRHVRVEGCRRDDVARRGGRLGRGCRDVCWWFRSPLSSAASTPLSTAPAPE</sequence>
<proteinExistence type="predicted"/>
<keyword evidence="2" id="KW-1185">Reference proteome</keyword>
<dbReference type="PANTHER" id="PTHR46610:SF11">
    <property type="entry name" value="PGG DOMAIN-CONTAINING PROTEIN"/>
    <property type="match status" value="1"/>
</dbReference>
<comment type="caution">
    <text evidence="1">The sequence shown here is derived from an EMBL/GenBank/DDBJ whole genome shotgun (WGS) entry which is preliminary data.</text>
</comment>
<gene>
    <name evidence="1" type="ORF">NCGR_LOCUS64421</name>
</gene>
<protein>
    <submittedName>
        <fullName evidence="1">Uncharacterized protein</fullName>
    </submittedName>
</protein>
<dbReference type="InterPro" id="IPR045501">
    <property type="entry name" value="DUF6490"/>
</dbReference>
<organism evidence="1 2">
    <name type="scientific">Miscanthus lutarioriparius</name>
    <dbReference type="NCBI Taxonomy" id="422564"/>
    <lineage>
        <taxon>Eukaryota</taxon>
        <taxon>Viridiplantae</taxon>
        <taxon>Streptophyta</taxon>
        <taxon>Embryophyta</taxon>
        <taxon>Tracheophyta</taxon>
        <taxon>Spermatophyta</taxon>
        <taxon>Magnoliopsida</taxon>
        <taxon>Liliopsida</taxon>
        <taxon>Poales</taxon>
        <taxon>Poaceae</taxon>
        <taxon>PACMAD clade</taxon>
        <taxon>Panicoideae</taxon>
        <taxon>Andropogonodae</taxon>
        <taxon>Andropogoneae</taxon>
        <taxon>Saccharinae</taxon>
        <taxon>Miscanthus</taxon>
    </lineage>
</organism>
<accession>A0A811SFX6</accession>
<dbReference type="Proteomes" id="UP000604825">
    <property type="component" value="Unassembled WGS sequence"/>
</dbReference>
<dbReference type="EMBL" id="CAJGYO010000019">
    <property type="protein sequence ID" value="CAD6340323.1"/>
    <property type="molecule type" value="Genomic_DNA"/>
</dbReference>
<dbReference type="AlphaFoldDB" id="A0A811SFX6"/>
<reference evidence="1" key="1">
    <citation type="submission" date="2020-10" db="EMBL/GenBank/DDBJ databases">
        <authorList>
            <person name="Han B."/>
            <person name="Lu T."/>
            <person name="Zhao Q."/>
            <person name="Huang X."/>
            <person name="Zhao Y."/>
        </authorList>
    </citation>
    <scope>NUCLEOTIDE SEQUENCE</scope>
</reference>
<evidence type="ECO:0000313" key="2">
    <source>
        <dbReference type="Proteomes" id="UP000604825"/>
    </source>
</evidence>